<dbReference type="InterPro" id="IPR011698">
    <property type="entry name" value="GATase_3"/>
</dbReference>
<dbReference type="GO" id="GO:0005737">
    <property type="term" value="C:cytoplasm"/>
    <property type="evidence" value="ECO:0007669"/>
    <property type="project" value="UniProtKB-ARBA"/>
</dbReference>
<keyword evidence="4" id="KW-0436">Ligase</keyword>
<dbReference type="InterPro" id="IPR031468">
    <property type="entry name" value="SMP_LBD"/>
</dbReference>
<dbReference type="InterPro" id="IPR029062">
    <property type="entry name" value="Class_I_gatase-like"/>
</dbReference>
<evidence type="ECO:0000256" key="3">
    <source>
        <dbReference type="ARBA" id="ARBA00022448"/>
    </source>
</evidence>
<dbReference type="PANTHER" id="PTHR43873:SF1">
    <property type="entry name" value="COBYRINATE A,C-DIAMIDE SYNTHASE"/>
    <property type="match status" value="1"/>
</dbReference>
<keyword evidence="14" id="KW-0445">Lipid transport</keyword>
<keyword evidence="7" id="KW-0677">Repeat</keyword>
<dbReference type="PROSITE" id="PS51274">
    <property type="entry name" value="GATASE_COBBQ"/>
    <property type="match status" value="1"/>
</dbReference>
<dbReference type="GO" id="GO:0042242">
    <property type="term" value="F:cobyrinic acid a,c-diamide synthase activity"/>
    <property type="evidence" value="ECO:0007669"/>
    <property type="project" value="InterPro"/>
</dbReference>
<keyword evidence="8" id="KW-0547">Nucleotide-binding</keyword>
<keyword evidence="9" id="KW-0106">Calcium</keyword>
<keyword evidence="10" id="KW-0067">ATP-binding</keyword>
<dbReference type="InterPro" id="IPR039010">
    <property type="entry name" value="Synaptotagmin_SMP"/>
</dbReference>
<dbReference type="GO" id="GO:0046872">
    <property type="term" value="F:metal ion binding"/>
    <property type="evidence" value="ECO:0007669"/>
    <property type="project" value="UniProtKB-KW"/>
</dbReference>
<keyword evidence="11" id="KW-0460">Magnesium</keyword>
<sequence length="1278" mass="139242">MGLLKILFSLIYFILGALGGAFSWLTWGAALANLIATYRKDYQKRRDNLIAANTEALRKDPKLLRECLGNLPAALLHPEFETAEWLNQAFSKLWTNLDEAISLKVKSIIEYHLPSWLGIEEFTFGKKPFVIKGVKYVPVDKGQARDSGQPEQDRAVVLDLEVEWQSDCSVVLNMNFLGQSAARLQDVEVSVPLRIELKPLVTTLPCFSSLQMFFLKEPHIDYTFVPIGVRVKDIPWLDAHIRDLVKGILNSQFISPNRLIIPIAEECTRGPSGVLHVVVERVSNFQDAAVEITFSIKGTKQKESTGVITEMTEEIFEEIVQTSWWGSKAAKIDAQGSTQGGRIPKIEGACSPAFKPGQGSSRKVQTAPDSAMKRSAAQKWRQVLESAQSMNAHTAEEVAKQASMPATDGNFLGCPERVEQTLVRRHTQMWNNEFVFLVDNKRTAALKMCIESSPDDIMYSYRRRIAEEDFELFELDLRGAPKVWQEGGGELVKGEVVMRCTYYDITSGSDSLSKRVMVDSGTLPVMIVAGTSSRVGTTSLAVGLMAALHKKGLIVQPCKVGGDMDSHQQHYHATGRYTMNIDTNVLSKAQALQCYALHTQGADVVVIEGASGGLHDGRFMDGGRGSTAEVASWLQAPVLLVVEAVVAGRGAAAAPKWGSAVAAVKGNAELDSAVQILGTVANRVPAASPGSDVDVAAGLRVGLMTSKCDIAVFGALPQDSNVARAFPTDEIPQAAGCLAKHVQTLGQLTFQYIDIDELLKTARTMAPTAPLLRGIQDGGVVEFPQQQTAQGLVDAKTLTGVEGDPVRVAVAWDDAFSRYYHSNLALLEARGIHLEYFSPLAGERLPHGVSGLYLGSGHVERHAAQLSAHRSLRDAVQELLRAGGVVYAEGSGLAFCGTLFQQGREGAQHRGLEVLPFAARLHPSGDTEGEVCSVKPQKGCAVFKKQRCSGRRPAALVEGLRPAATMAPWQEFRNGRLRRSRAASRCGVFEVQGQHASSELELEGYCHVGSSGGIVLGSNILMNWGTNVGFATAAGTAFREAAIRVQRAEKHAPSTRRRHVECAVSNDPERPRGHVADSSATRRVDGEATPHITRQRSGSKPVDITPVSAPAAKPEVVMVMHIVRGSGLIQKSLLEQQLLSLRSYVQVQWHGASYKSQVLSGREPSWDAEFRLLVPRACWHDTTVLLKFKVIEEASSTTAEMFRQLSEGADGTIGSWDVSMSELLEEFDMYSRGEPRMKECNLGDGHGSLHIQFILHSIETYSDEPLLDSETKNAPVAT</sequence>
<dbReference type="GO" id="GO:0012505">
    <property type="term" value="C:endomembrane system"/>
    <property type="evidence" value="ECO:0007669"/>
    <property type="project" value="UniProtKB-ARBA"/>
</dbReference>
<name>A0AAE0BBQ1_9CHLO</name>
<organism evidence="20 21">
    <name type="scientific">Cymbomonas tetramitiformis</name>
    <dbReference type="NCBI Taxonomy" id="36881"/>
    <lineage>
        <taxon>Eukaryota</taxon>
        <taxon>Viridiplantae</taxon>
        <taxon>Chlorophyta</taxon>
        <taxon>Pyramimonadophyceae</taxon>
        <taxon>Pyramimonadales</taxon>
        <taxon>Pyramimonadaceae</taxon>
        <taxon>Cymbomonas</taxon>
    </lineage>
</organism>
<evidence type="ECO:0000256" key="13">
    <source>
        <dbReference type="ARBA" id="ARBA00022989"/>
    </source>
</evidence>
<keyword evidence="12" id="KW-0315">Glutamine amidotransferase</keyword>
<evidence type="ECO:0000256" key="2">
    <source>
        <dbReference type="ARBA" id="ARBA00004370"/>
    </source>
</evidence>
<dbReference type="EMBL" id="LGRX02035654">
    <property type="protein sequence ID" value="KAK3233668.1"/>
    <property type="molecule type" value="Genomic_DNA"/>
</dbReference>
<dbReference type="InterPro" id="IPR027417">
    <property type="entry name" value="P-loop_NTPase"/>
</dbReference>
<evidence type="ECO:0000256" key="18">
    <source>
        <dbReference type="SAM" id="Phobius"/>
    </source>
</evidence>
<keyword evidence="13 18" id="KW-1133">Transmembrane helix</keyword>
<keyword evidence="6" id="KW-0479">Metal-binding</keyword>
<evidence type="ECO:0000256" key="4">
    <source>
        <dbReference type="ARBA" id="ARBA00022598"/>
    </source>
</evidence>
<comment type="subcellular location">
    <subcellularLocation>
        <location evidence="2">Membrane</location>
    </subcellularLocation>
</comment>
<dbReference type="Pfam" id="PF07685">
    <property type="entry name" value="GATase_3"/>
    <property type="match status" value="1"/>
</dbReference>
<dbReference type="PANTHER" id="PTHR43873">
    <property type="entry name" value="COBYRINATE A,C-DIAMIDE SYNTHASE"/>
    <property type="match status" value="1"/>
</dbReference>
<comment type="caution">
    <text evidence="20">The sequence shown here is derived from an EMBL/GenBank/DDBJ whole genome shotgun (WGS) entry which is preliminary data.</text>
</comment>
<dbReference type="PROSITE" id="PS51847">
    <property type="entry name" value="SMP"/>
    <property type="match status" value="1"/>
</dbReference>
<evidence type="ECO:0000256" key="12">
    <source>
        <dbReference type="ARBA" id="ARBA00022962"/>
    </source>
</evidence>
<dbReference type="Pfam" id="PF00168">
    <property type="entry name" value="C2"/>
    <property type="match status" value="1"/>
</dbReference>
<dbReference type="InterPro" id="IPR002586">
    <property type="entry name" value="CobQ/CobB/MinD/ParA_Nub-bd_dom"/>
</dbReference>
<dbReference type="Proteomes" id="UP001190700">
    <property type="component" value="Unassembled WGS sequence"/>
</dbReference>
<dbReference type="GO" id="GO:0008289">
    <property type="term" value="F:lipid binding"/>
    <property type="evidence" value="ECO:0007669"/>
    <property type="project" value="UniProtKB-KW"/>
</dbReference>
<evidence type="ECO:0000256" key="6">
    <source>
        <dbReference type="ARBA" id="ARBA00022723"/>
    </source>
</evidence>
<dbReference type="Pfam" id="PF17047">
    <property type="entry name" value="SMP_LBD"/>
    <property type="match status" value="1"/>
</dbReference>
<dbReference type="GO" id="GO:0006869">
    <property type="term" value="P:lipid transport"/>
    <property type="evidence" value="ECO:0007669"/>
    <property type="project" value="UniProtKB-KW"/>
</dbReference>
<feature type="transmembrane region" description="Helical" evidence="18">
    <location>
        <begin position="6"/>
        <end position="36"/>
    </location>
</feature>
<gene>
    <name evidence="20" type="ORF">CYMTET_56049</name>
</gene>
<dbReference type="AlphaFoldDB" id="A0AAE0BBQ1"/>
<evidence type="ECO:0000256" key="16">
    <source>
        <dbReference type="ARBA" id="ARBA00023136"/>
    </source>
</evidence>
<dbReference type="Pfam" id="PF01656">
    <property type="entry name" value="CbiA"/>
    <property type="match status" value="1"/>
</dbReference>
<dbReference type="InterPro" id="IPR035892">
    <property type="entry name" value="C2_domain_sf"/>
</dbReference>
<reference evidence="20 21" key="1">
    <citation type="journal article" date="2015" name="Genome Biol. Evol.">
        <title>Comparative Genomics of a Bacterivorous Green Alga Reveals Evolutionary Causalities and Consequences of Phago-Mixotrophic Mode of Nutrition.</title>
        <authorList>
            <person name="Burns J.A."/>
            <person name="Paasch A."/>
            <person name="Narechania A."/>
            <person name="Kim E."/>
        </authorList>
    </citation>
    <scope>NUCLEOTIDE SEQUENCE [LARGE SCALE GENOMIC DNA]</scope>
    <source>
        <strain evidence="20 21">PLY_AMNH</strain>
    </source>
</reference>
<evidence type="ECO:0000256" key="7">
    <source>
        <dbReference type="ARBA" id="ARBA00022737"/>
    </source>
</evidence>
<evidence type="ECO:0000256" key="15">
    <source>
        <dbReference type="ARBA" id="ARBA00023121"/>
    </source>
</evidence>
<dbReference type="GO" id="GO:0016020">
    <property type="term" value="C:membrane"/>
    <property type="evidence" value="ECO:0007669"/>
    <property type="project" value="UniProtKB-SubCell"/>
</dbReference>
<evidence type="ECO:0000256" key="10">
    <source>
        <dbReference type="ARBA" id="ARBA00022840"/>
    </source>
</evidence>
<comment type="cofactor">
    <cofactor evidence="1">
        <name>Mg(2+)</name>
        <dbReference type="ChEBI" id="CHEBI:18420"/>
    </cofactor>
</comment>
<dbReference type="CDD" id="cd21677">
    <property type="entry name" value="SMP_SYT"/>
    <property type="match status" value="1"/>
</dbReference>
<dbReference type="SUPFAM" id="SSF49562">
    <property type="entry name" value="C2 domain (Calcium/lipid-binding domain, CaLB)"/>
    <property type="match status" value="1"/>
</dbReference>
<keyword evidence="5 18" id="KW-0812">Transmembrane</keyword>
<feature type="compositionally biased region" description="Basic and acidic residues" evidence="17">
    <location>
        <begin position="1067"/>
        <end position="1088"/>
    </location>
</feature>
<keyword evidence="21" id="KW-1185">Reference proteome</keyword>
<dbReference type="SUPFAM" id="SSF52317">
    <property type="entry name" value="Class I glutamine amidotransferase-like"/>
    <property type="match status" value="1"/>
</dbReference>
<keyword evidence="16 18" id="KW-0472">Membrane</keyword>
<keyword evidence="15" id="KW-0446">Lipid-binding</keyword>
<accession>A0AAE0BBQ1</accession>
<keyword evidence="3" id="KW-0813">Transport</keyword>
<dbReference type="Gene3D" id="3.40.50.300">
    <property type="entry name" value="P-loop containing nucleotide triphosphate hydrolases"/>
    <property type="match status" value="1"/>
</dbReference>
<evidence type="ECO:0000259" key="19">
    <source>
        <dbReference type="PROSITE" id="PS51847"/>
    </source>
</evidence>
<evidence type="ECO:0000256" key="14">
    <source>
        <dbReference type="ARBA" id="ARBA00023055"/>
    </source>
</evidence>
<evidence type="ECO:0000256" key="1">
    <source>
        <dbReference type="ARBA" id="ARBA00001946"/>
    </source>
</evidence>
<evidence type="ECO:0000256" key="5">
    <source>
        <dbReference type="ARBA" id="ARBA00022692"/>
    </source>
</evidence>
<dbReference type="InterPro" id="IPR004484">
    <property type="entry name" value="CbiA/CobB_synth"/>
</dbReference>
<dbReference type="Gene3D" id="2.60.40.150">
    <property type="entry name" value="C2 domain"/>
    <property type="match status" value="1"/>
</dbReference>
<feature type="domain" description="SMP-LTD" evidence="19">
    <location>
        <begin position="79"/>
        <end position="264"/>
    </location>
</feature>
<dbReference type="SUPFAM" id="SSF52540">
    <property type="entry name" value="P-loop containing nucleoside triphosphate hydrolases"/>
    <property type="match status" value="1"/>
</dbReference>
<dbReference type="InterPro" id="IPR000008">
    <property type="entry name" value="C2_dom"/>
</dbReference>
<evidence type="ECO:0000256" key="17">
    <source>
        <dbReference type="SAM" id="MobiDB-lite"/>
    </source>
</evidence>
<evidence type="ECO:0000256" key="9">
    <source>
        <dbReference type="ARBA" id="ARBA00022837"/>
    </source>
</evidence>
<protein>
    <recommendedName>
        <fullName evidence="19">SMP-LTD domain-containing protein</fullName>
    </recommendedName>
</protein>
<feature type="region of interest" description="Disordered" evidence="17">
    <location>
        <begin position="1049"/>
        <end position="1107"/>
    </location>
</feature>
<evidence type="ECO:0000313" key="21">
    <source>
        <dbReference type="Proteomes" id="UP001190700"/>
    </source>
</evidence>
<proteinExistence type="predicted"/>
<evidence type="ECO:0000313" key="20">
    <source>
        <dbReference type="EMBL" id="KAK3233668.1"/>
    </source>
</evidence>
<dbReference type="GO" id="GO:0005524">
    <property type="term" value="F:ATP binding"/>
    <property type="evidence" value="ECO:0007669"/>
    <property type="project" value="UniProtKB-KW"/>
</dbReference>
<evidence type="ECO:0000256" key="11">
    <source>
        <dbReference type="ARBA" id="ARBA00022842"/>
    </source>
</evidence>
<evidence type="ECO:0000256" key="8">
    <source>
        <dbReference type="ARBA" id="ARBA00022741"/>
    </source>
</evidence>